<protein>
    <submittedName>
        <fullName evidence="2">Uncharacterized protein</fullName>
    </submittedName>
</protein>
<feature type="chain" id="PRO_5037892253" evidence="1">
    <location>
        <begin position="20"/>
        <end position="398"/>
    </location>
</feature>
<sequence>MIVCIRVIWLFVYLLNHKGNNIVKCIEIIYFNNTQTQNSSDVITETVQPLQNDVVYSLIELDIHFKQTDHYVTYKKDPRTEREKFTCKPGYLVCRVVKNGHLIAEARNEQYFDRVIIYKDQAGNKNLRCMFPGNIDEEDPDELLPGPILIAVDIKNFSSSPELAHAYNEFDGSHTFTANQGYLIDKVTKRDRVLWDANYYGSECAISVYVGLNELGEKIFRVNFPKQVPILPPILPDLKLKPHEIVLDVLEFLHRKFDRKKSPERSKYHVMRMFNDLDYWFSPTIRCVRVTRGNVKVWDKGERGIVFPNSVSYIIDLDQVVVRNKRRGVIFQRYGDRMYYVSTSVYANFDTPDYFGSYYPQYPNDSQNFTVLDPEDKLFTQSDLYPAEALHHNLVVRS</sequence>
<dbReference type="AlphaFoldDB" id="A0A976SJJ0"/>
<dbReference type="Proteomes" id="UP000244811">
    <property type="component" value="Chromosome 2"/>
</dbReference>
<gene>
    <name evidence="2" type="ORF">MACK_003620</name>
</gene>
<proteinExistence type="predicted"/>
<evidence type="ECO:0000313" key="3">
    <source>
        <dbReference type="Proteomes" id="UP000244811"/>
    </source>
</evidence>
<keyword evidence="1" id="KW-0732">Signal</keyword>
<evidence type="ECO:0000256" key="1">
    <source>
        <dbReference type="SAM" id="SignalP"/>
    </source>
</evidence>
<name>A0A976SJJ0_THEOR</name>
<dbReference type="EMBL" id="CP056071">
    <property type="protein sequence ID" value="UVC49997.1"/>
    <property type="molecule type" value="Genomic_DNA"/>
</dbReference>
<feature type="signal peptide" evidence="1">
    <location>
        <begin position="1"/>
        <end position="19"/>
    </location>
</feature>
<evidence type="ECO:0000313" key="2">
    <source>
        <dbReference type="EMBL" id="UVC49997.1"/>
    </source>
</evidence>
<accession>A0A976SJJ0</accession>
<organism evidence="2 3">
    <name type="scientific">Theileria orientalis</name>
    <dbReference type="NCBI Taxonomy" id="68886"/>
    <lineage>
        <taxon>Eukaryota</taxon>
        <taxon>Sar</taxon>
        <taxon>Alveolata</taxon>
        <taxon>Apicomplexa</taxon>
        <taxon>Aconoidasida</taxon>
        <taxon>Piroplasmida</taxon>
        <taxon>Theileriidae</taxon>
        <taxon>Theileria</taxon>
    </lineage>
</organism>
<reference evidence="2" key="1">
    <citation type="submission" date="2022-07" db="EMBL/GenBank/DDBJ databases">
        <title>Evaluation of T. orientalis genome assembly methods using nanopore sequencing and analysis of variation between genomes.</title>
        <authorList>
            <person name="Yam J."/>
            <person name="Micallef M.L."/>
            <person name="Liu M."/>
            <person name="Djordjevic S.P."/>
            <person name="Bogema D.R."/>
            <person name="Jenkins C."/>
        </authorList>
    </citation>
    <scope>NUCLEOTIDE SEQUENCE</scope>
    <source>
        <strain evidence="2">Goon Nure</strain>
    </source>
</reference>